<accession>A0A1H4G5Y6</accession>
<feature type="transmembrane region" description="Helical" evidence="2">
    <location>
        <begin position="7"/>
        <end position="27"/>
    </location>
</feature>
<proteinExistence type="predicted"/>
<name>A0A1H4G5Y6_ALKAM</name>
<keyword evidence="1" id="KW-0175">Coiled coil</keyword>
<dbReference type="EMBL" id="FNRM01000022">
    <property type="protein sequence ID" value="SEB05015.1"/>
    <property type="molecule type" value="Genomic_DNA"/>
</dbReference>
<keyword evidence="2" id="KW-0472">Membrane</keyword>
<organism evidence="3 4">
    <name type="scientific">Alkalimonas amylolytica</name>
    <dbReference type="NCBI Taxonomy" id="152573"/>
    <lineage>
        <taxon>Bacteria</taxon>
        <taxon>Pseudomonadati</taxon>
        <taxon>Pseudomonadota</taxon>
        <taxon>Gammaproteobacteria</taxon>
        <taxon>Alkalimonas</taxon>
    </lineage>
</organism>
<gene>
    <name evidence="3" type="ORF">SAMN04488051_1222</name>
</gene>
<evidence type="ECO:0000313" key="4">
    <source>
        <dbReference type="Proteomes" id="UP000198773"/>
    </source>
</evidence>
<evidence type="ECO:0000256" key="2">
    <source>
        <dbReference type="SAM" id="Phobius"/>
    </source>
</evidence>
<dbReference type="Proteomes" id="UP000198773">
    <property type="component" value="Unassembled WGS sequence"/>
</dbReference>
<dbReference type="OrthoDB" id="7063528at2"/>
<keyword evidence="4" id="KW-1185">Reference proteome</keyword>
<feature type="coiled-coil region" evidence="1">
    <location>
        <begin position="61"/>
        <end position="102"/>
    </location>
</feature>
<keyword evidence="2" id="KW-1133">Transmembrane helix</keyword>
<evidence type="ECO:0000256" key="1">
    <source>
        <dbReference type="SAM" id="Coils"/>
    </source>
</evidence>
<evidence type="ECO:0000313" key="3">
    <source>
        <dbReference type="EMBL" id="SEB05015.1"/>
    </source>
</evidence>
<sequence>MSSKVDKCISTIVLLVSFGVTVFFGYRGLATEMGLMIVAGSVFLSFLNLDKFKAFKGAGFSAELKDTLDKASATKVELEELSSKLEVQLIELNKKIEEAETLALCAM</sequence>
<reference evidence="3 4" key="1">
    <citation type="submission" date="2016-10" db="EMBL/GenBank/DDBJ databases">
        <authorList>
            <person name="de Groot N.N."/>
        </authorList>
    </citation>
    <scope>NUCLEOTIDE SEQUENCE [LARGE SCALE GENOMIC DNA]</scope>
    <source>
        <strain evidence="3 4">CGMCC 1.3430</strain>
    </source>
</reference>
<feature type="transmembrane region" description="Helical" evidence="2">
    <location>
        <begin position="33"/>
        <end position="49"/>
    </location>
</feature>
<protein>
    <submittedName>
        <fullName evidence="3">Uncharacterized protein</fullName>
    </submittedName>
</protein>
<dbReference type="AlphaFoldDB" id="A0A1H4G5Y6"/>
<dbReference type="RefSeq" id="WP_139243760.1">
    <property type="nucleotide sequence ID" value="NZ_FNRM01000022.1"/>
</dbReference>
<keyword evidence="2" id="KW-0812">Transmembrane</keyword>